<dbReference type="Gene3D" id="1.10.3680.10">
    <property type="entry name" value="TerB-like"/>
    <property type="match status" value="1"/>
</dbReference>
<name>A0A3L7DVC6_9GAMM</name>
<dbReference type="InterPro" id="IPR029024">
    <property type="entry name" value="TerB-like"/>
</dbReference>
<reference evidence="1 2" key="1">
    <citation type="submission" date="2018-07" db="EMBL/GenBank/DDBJ databases">
        <title>Halioglobus sp. genome submission.</title>
        <authorList>
            <person name="Ye M.-Q."/>
            <person name="Du Z.-J."/>
        </authorList>
    </citation>
    <scope>NUCLEOTIDE SEQUENCE [LARGE SCALE GENOMIC DNA]</scope>
    <source>
        <strain evidence="1 2">U0301</strain>
    </source>
</reference>
<keyword evidence="2" id="KW-1185">Reference proteome</keyword>
<sequence>MERLLNSELRAAPFFQKLSRELSANEVKLMCFGDFSGYLASYDGDVELSKESVRELANLLAQYNIASIPHIRSGANRQLLSNPLVVLEDSKSLNRTGVDFRNALLITKVAALMAKSDSVVSEGESARVLARVDTLRHITEEEKVYLKAQSLYLLSTPTRRDLVLHKLAESSPTLKALVLDVAKDVAIADGVVEEAELDFLQDLYRVFDMSARSARYDIEEYAREHYVVLDKKQRIAPIIEEETVCEFEDVLEDLLSDFEF</sequence>
<dbReference type="RefSeq" id="WP_117957520.1">
    <property type="nucleotide sequence ID" value="NZ_QRAN01000036.1"/>
</dbReference>
<evidence type="ECO:0000313" key="1">
    <source>
        <dbReference type="EMBL" id="RLQ20253.1"/>
    </source>
</evidence>
<accession>A0A3L7DVC6</accession>
<proteinExistence type="predicted"/>
<protein>
    <submittedName>
        <fullName evidence="1">Uncharacterized protein</fullName>
    </submittedName>
</protein>
<dbReference type="AlphaFoldDB" id="A0A3L7DVC6"/>
<evidence type="ECO:0000313" key="2">
    <source>
        <dbReference type="Proteomes" id="UP000265509"/>
    </source>
</evidence>
<comment type="caution">
    <text evidence="1">The sequence shown here is derived from an EMBL/GenBank/DDBJ whole genome shotgun (WGS) entry which is preliminary data.</text>
</comment>
<organism evidence="1 2">
    <name type="scientific">Seongchinamella sediminis</name>
    <dbReference type="NCBI Taxonomy" id="2283635"/>
    <lineage>
        <taxon>Bacteria</taxon>
        <taxon>Pseudomonadati</taxon>
        <taxon>Pseudomonadota</taxon>
        <taxon>Gammaproteobacteria</taxon>
        <taxon>Cellvibrionales</taxon>
        <taxon>Halieaceae</taxon>
        <taxon>Seongchinamella</taxon>
    </lineage>
</organism>
<dbReference type="Proteomes" id="UP000265509">
    <property type="component" value="Unassembled WGS sequence"/>
</dbReference>
<dbReference type="EMBL" id="QRAN01000036">
    <property type="protein sequence ID" value="RLQ20253.1"/>
    <property type="molecule type" value="Genomic_DNA"/>
</dbReference>
<dbReference type="SUPFAM" id="SSF158682">
    <property type="entry name" value="TerB-like"/>
    <property type="match status" value="1"/>
</dbReference>
<dbReference type="CDD" id="cd07176">
    <property type="entry name" value="terB"/>
    <property type="match status" value="1"/>
</dbReference>
<dbReference type="OrthoDB" id="9865771at2"/>
<gene>
    <name evidence="1" type="ORF">DWB85_18600</name>
</gene>